<comment type="caution">
    <text evidence="4">The sequence shown here is derived from an EMBL/GenBank/DDBJ whole genome shotgun (WGS) entry which is preliminary data.</text>
</comment>
<dbReference type="OrthoDB" id="1050689at2"/>
<evidence type="ECO:0000256" key="1">
    <source>
        <dbReference type="SAM" id="MobiDB-lite"/>
    </source>
</evidence>
<proteinExistence type="predicted"/>
<feature type="signal peptide" evidence="2">
    <location>
        <begin position="1"/>
        <end position="19"/>
    </location>
</feature>
<protein>
    <recommendedName>
        <fullName evidence="3">Bacterial Ig-like domain-containing protein</fullName>
    </recommendedName>
</protein>
<dbReference type="PROSITE" id="PS51257">
    <property type="entry name" value="PROKAR_LIPOPROTEIN"/>
    <property type="match status" value="1"/>
</dbReference>
<feature type="domain" description="Bacterial Ig-like" evidence="3">
    <location>
        <begin position="75"/>
        <end position="165"/>
    </location>
</feature>
<dbReference type="InterPro" id="IPR046878">
    <property type="entry name" value="Big_14"/>
</dbReference>
<sequence length="178" mass="20307">MRRVITSLLFGLGLLSVIACVDKEAEEPNSYPISDADSTTVDSEEVPDEDMIWRQPPDIAFSGLDNVMEHVHSTSTQLAYSSVPDVVQMVVTNSSEWDIVSEPGYEISRKKGDDWVLLDMSHITFEQENDSIKIGESKTFNINLFSDKLSYNEGVYRIRKLFSFEWARFEQDIEIVIE</sequence>
<keyword evidence="2" id="KW-0732">Signal</keyword>
<organism evidence="4 5">
    <name type="scientific">Myroides marinus</name>
    <dbReference type="NCBI Taxonomy" id="703342"/>
    <lineage>
        <taxon>Bacteria</taxon>
        <taxon>Pseudomonadati</taxon>
        <taxon>Bacteroidota</taxon>
        <taxon>Flavobacteriia</taxon>
        <taxon>Flavobacteriales</taxon>
        <taxon>Flavobacteriaceae</taxon>
        <taxon>Myroides</taxon>
    </lineage>
</organism>
<evidence type="ECO:0000313" key="5">
    <source>
        <dbReference type="Proteomes" id="UP000076630"/>
    </source>
</evidence>
<dbReference type="Proteomes" id="UP000076630">
    <property type="component" value="Unassembled WGS sequence"/>
</dbReference>
<evidence type="ECO:0000259" key="3">
    <source>
        <dbReference type="Pfam" id="PF20251"/>
    </source>
</evidence>
<name>A0A164A7H3_9FLAO</name>
<feature type="chain" id="PRO_5007848548" description="Bacterial Ig-like domain-containing protein" evidence="2">
    <location>
        <begin position="20"/>
        <end position="178"/>
    </location>
</feature>
<dbReference type="EMBL" id="LQNU01000041">
    <property type="protein sequence ID" value="KZE83083.1"/>
    <property type="molecule type" value="Genomic_DNA"/>
</dbReference>
<keyword evidence="5" id="KW-1185">Reference proteome</keyword>
<feature type="region of interest" description="Disordered" evidence="1">
    <location>
        <begin position="28"/>
        <end position="47"/>
    </location>
</feature>
<gene>
    <name evidence="4" type="ORF">AV926_05935</name>
</gene>
<dbReference type="AlphaFoldDB" id="A0A164A7H3"/>
<evidence type="ECO:0000256" key="2">
    <source>
        <dbReference type="SAM" id="SignalP"/>
    </source>
</evidence>
<evidence type="ECO:0000313" key="4">
    <source>
        <dbReference type="EMBL" id="KZE83083.1"/>
    </source>
</evidence>
<dbReference type="RefSeq" id="WP_038984931.1">
    <property type="nucleotide sequence ID" value="NZ_JWJO01000009.1"/>
</dbReference>
<reference evidence="4 5" key="1">
    <citation type="submission" date="2016-01" db="EMBL/GenBank/DDBJ databases">
        <title>Whole genome sequencing of Myroides marinus L41.</title>
        <authorList>
            <person name="Hong K.W."/>
        </authorList>
    </citation>
    <scope>NUCLEOTIDE SEQUENCE [LARGE SCALE GENOMIC DNA]</scope>
    <source>
        <strain evidence="4 5">L41</strain>
    </source>
</reference>
<accession>A0A164A7H3</accession>
<dbReference type="Pfam" id="PF20251">
    <property type="entry name" value="Big_14"/>
    <property type="match status" value="1"/>
</dbReference>